<keyword evidence="2" id="KW-0805">Transcription regulation</keyword>
<dbReference type="AlphaFoldDB" id="A0A1F7RDR6"/>
<dbReference type="SUPFAM" id="SSF109604">
    <property type="entry name" value="HD-domain/PDEase-like"/>
    <property type="match status" value="1"/>
</dbReference>
<dbReference type="InterPro" id="IPR001789">
    <property type="entry name" value="Sig_transdc_resp-reg_receiver"/>
</dbReference>
<feature type="modified residue" description="4-aspartylphosphate" evidence="4">
    <location>
        <position position="57"/>
    </location>
</feature>
<dbReference type="InterPro" id="IPR037522">
    <property type="entry name" value="HD_GYP_dom"/>
</dbReference>
<evidence type="ECO:0000256" key="4">
    <source>
        <dbReference type="PROSITE-ProRule" id="PRU00169"/>
    </source>
</evidence>
<evidence type="ECO:0000259" key="6">
    <source>
        <dbReference type="PROSITE" id="PS51831"/>
    </source>
</evidence>
<dbReference type="Pfam" id="PF13487">
    <property type="entry name" value="HD_5"/>
    <property type="match status" value="1"/>
</dbReference>
<dbReference type="PROSITE" id="PS51832">
    <property type="entry name" value="HD_GYP"/>
    <property type="match status" value="1"/>
</dbReference>
<sequence>MSINRDEKILVVDDEQSIRELIVTSLEDNGYLCSTAADGQEALRKLEEEDYQLVISDIKMPGMDGIELLKRILSEYRDVAVIMVTSLVNINYSIEAMKLGAYDYILKPFDLGSLLISVQRAFERRMLIIKNREYQYNLELKVEEQTREIRKVFLNAIEALAQALEAKDAYTSGHSHRVTEISVIIAKELELDSDYVDKIRLSGLLHDIGKIGIRGDVLNKPGRLTESEYKHVSTHPSIGVKILQFLIKENEVLEIIKHHHEFYNGKGLPDGLRMEKIPIGSRILAVADTFDAMTSTRPYRNALSPETAYKELERCKGTQFDPDVVDAFFRCREKVERIISGKEIPLGIAINQ</sequence>
<dbReference type="Gene3D" id="1.10.3210.10">
    <property type="entry name" value="Hypothetical protein af1432"/>
    <property type="match status" value="1"/>
</dbReference>
<reference evidence="8 9" key="1">
    <citation type="journal article" date="2016" name="Nat. Commun.">
        <title>Thousands of microbial genomes shed light on interconnected biogeochemical processes in an aquifer system.</title>
        <authorList>
            <person name="Anantharaman K."/>
            <person name="Brown C.T."/>
            <person name="Hug L.A."/>
            <person name="Sharon I."/>
            <person name="Castelle C.J."/>
            <person name="Probst A.J."/>
            <person name="Thomas B.C."/>
            <person name="Singh A."/>
            <person name="Wilkins M.J."/>
            <person name="Karaoz U."/>
            <person name="Brodie E.L."/>
            <person name="Williams K.H."/>
            <person name="Hubbard S.S."/>
            <person name="Banfield J.F."/>
        </authorList>
    </citation>
    <scope>NUCLEOTIDE SEQUENCE [LARGE SCALE GENOMIC DNA]</scope>
</reference>
<dbReference type="SMART" id="SM00471">
    <property type="entry name" value="HDc"/>
    <property type="match status" value="1"/>
</dbReference>
<dbReference type="FunFam" id="3.40.50.2300:FF:000018">
    <property type="entry name" value="DNA-binding transcriptional regulator NtrC"/>
    <property type="match status" value="1"/>
</dbReference>
<dbReference type="PANTHER" id="PTHR45228:SF4">
    <property type="entry name" value="LIPOPROTEIN"/>
    <property type="match status" value="1"/>
</dbReference>
<organism evidence="8 9">
    <name type="scientific">Candidatus Schekmanbacteria bacterium GWA2_38_11</name>
    <dbReference type="NCBI Taxonomy" id="1817876"/>
    <lineage>
        <taxon>Bacteria</taxon>
        <taxon>Candidatus Schekmaniibacteriota</taxon>
    </lineage>
</organism>
<dbReference type="InterPro" id="IPR006675">
    <property type="entry name" value="HDIG_dom"/>
</dbReference>
<dbReference type="EMBL" id="MGDB01000129">
    <property type="protein sequence ID" value="OGL39064.1"/>
    <property type="molecule type" value="Genomic_DNA"/>
</dbReference>
<evidence type="ECO:0000256" key="3">
    <source>
        <dbReference type="ARBA" id="ARBA00023163"/>
    </source>
</evidence>
<dbReference type="SUPFAM" id="SSF52172">
    <property type="entry name" value="CheY-like"/>
    <property type="match status" value="1"/>
</dbReference>
<keyword evidence="3" id="KW-0804">Transcription</keyword>
<evidence type="ECO:0000256" key="2">
    <source>
        <dbReference type="ARBA" id="ARBA00023015"/>
    </source>
</evidence>
<evidence type="ECO:0000256" key="1">
    <source>
        <dbReference type="ARBA" id="ARBA00022553"/>
    </source>
</evidence>
<dbReference type="Pfam" id="PF00072">
    <property type="entry name" value="Response_reg"/>
    <property type="match status" value="1"/>
</dbReference>
<dbReference type="GO" id="GO:0000160">
    <property type="term" value="P:phosphorelay signal transduction system"/>
    <property type="evidence" value="ECO:0007669"/>
    <property type="project" value="InterPro"/>
</dbReference>
<dbReference type="NCBIfam" id="TIGR00277">
    <property type="entry name" value="HDIG"/>
    <property type="match status" value="1"/>
</dbReference>
<dbReference type="SMART" id="SM00448">
    <property type="entry name" value="REC"/>
    <property type="match status" value="1"/>
</dbReference>
<dbReference type="CDD" id="cd00077">
    <property type="entry name" value="HDc"/>
    <property type="match status" value="1"/>
</dbReference>
<dbReference type="InterPro" id="IPR003607">
    <property type="entry name" value="HD/PDEase_dom"/>
</dbReference>
<protein>
    <submittedName>
        <fullName evidence="8">Two-component system response regulator</fullName>
    </submittedName>
</protein>
<dbReference type="PROSITE" id="PS50110">
    <property type="entry name" value="RESPONSE_REGULATORY"/>
    <property type="match status" value="1"/>
</dbReference>
<dbReference type="PANTHER" id="PTHR45228">
    <property type="entry name" value="CYCLIC DI-GMP PHOSPHODIESTERASE TM_0186-RELATED"/>
    <property type="match status" value="1"/>
</dbReference>
<gene>
    <name evidence="8" type="ORF">A2042_04800</name>
</gene>
<dbReference type="PROSITE" id="PS51831">
    <property type="entry name" value="HD"/>
    <property type="match status" value="1"/>
</dbReference>
<dbReference type="InterPro" id="IPR052020">
    <property type="entry name" value="Cyclic_di-GMP/3'3'-cGAMP_PDE"/>
</dbReference>
<feature type="domain" description="HD-GYP" evidence="7">
    <location>
        <begin position="149"/>
        <end position="344"/>
    </location>
</feature>
<evidence type="ECO:0000259" key="5">
    <source>
        <dbReference type="PROSITE" id="PS50110"/>
    </source>
</evidence>
<dbReference type="Gene3D" id="3.40.50.2300">
    <property type="match status" value="1"/>
</dbReference>
<evidence type="ECO:0000313" key="9">
    <source>
        <dbReference type="Proteomes" id="UP000178526"/>
    </source>
</evidence>
<dbReference type="Proteomes" id="UP000178526">
    <property type="component" value="Unassembled WGS sequence"/>
</dbReference>
<name>A0A1F7RDR6_9BACT</name>
<feature type="domain" description="Response regulatory" evidence="5">
    <location>
        <begin position="8"/>
        <end position="122"/>
    </location>
</feature>
<feature type="domain" description="HD" evidence="6">
    <location>
        <begin position="171"/>
        <end position="293"/>
    </location>
</feature>
<dbReference type="InterPro" id="IPR006674">
    <property type="entry name" value="HD_domain"/>
</dbReference>
<accession>A0A1F7RDR6</accession>
<comment type="caution">
    <text evidence="8">The sequence shown here is derived from an EMBL/GenBank/DDBJ whole genome shotgun (WGS) entry which is preliminary data.</text>
</comment>
<evidence type="ECO:0000259" key="7">
    <source>
        <dbReference type="PROSITE" id="PS51832"/>
    </source>
</evidence>
<evidence type="ECO:0000313" key="8">
    <source>
        <dbReference type="EMBL" id="OGL39064.1"/>
    </source>
</evidence>
<proteinExistence type="predicted"/>
<keyword evidence="1 4" id="KW-0597">Phosphoprotein</keyword>
<dbReference type="InterPro" id="IPR011006">
    <property type="entry name" value="CheY-like_superfamily"/>
</dbReference>